<keyword evidence="2 5" id="KW-0560">Oxidoreductase</keyword>
<evidence type="ECO:0000313" key="6">
    <source>
        <dbReference type="Proteomes" id="UP000032047"/>
    </source>
</evidence>
<dbReference type="GO" id="GO:0033712">
    <property type="term" value="F:1,5-anhydro-D-fructose reductase (1,5-anhydro-D-mannitol-forming) activity"/>
    <property type="evidence" value="ECO:0007669"/>
    <property type="project" value="UniProtKB-EC"/>
</dbReference>
<dbReference type="PATRIC" id="fig|265546.4.peg.1328"/>
<dbReference type="SUPFAM" id="SSF51735">
    <property type="entry name" value="NAD(P)-binding Rossmann-fold domains"/>
    <property type="match status" value="1"/>
</dbReference>
<proteinExistence type="inferred from homology"/>
<dbReference type="GO" id="GO:0000166">
    <property type="term" value="F:nucleotide binding"/>
    <property type="evidence" value="ECO:0007669"/>
    <property type="project" value="InterPro"/>
</dbReference>
<dbReference type="SUPFAM" id="SSF55347">
    <property type="entry name" value="Glyceraldehyde-3-phosphate dehydrogenase-like, C-terminal domain"/>
    <property type="match status" value="1"/>
</dbReference>
<evidence type="ECO:0000259" key="3">
    <source>
        <dbReference type="Pfam" id="PF01408"/>
    </source>
</evidence>
<gene>
    <name evidence="5" type="ORF">JV16_01330</name>
</gene>
<dbReference type="InterPro" id="IPR050984">
    <property type="entry name" value="Gfo/Idh/MocA_domain"/>
</dbReference>
<keyword evidence="6" id="KW-1185">Reference proteome</keyword>
<dbReference type="Gene3D" id="3.30.360.10">
    <property type="entry name" value="Dihydrodipicolinate Reductase, domain 2"/>
    <property type="match status" value="1"/>
</dbReference>
<dbReference type="InterPro" id="IPR036291">
    <property type="entry name" value="NAD(P)-bd_dom_sf"/>
</dbReference>
<dbReference type="Proteomes" id="UP000032047">
    <property type="component" value="Unassembled WGS sequence"/>
</dbReference>
<reference evidence="5 6" key="1">
    <citation type="submission" date="2015-01" db="EMBL/GenBank/DDBJ databases">
        <title>Genome sequence of Anoxybacillus ayderensis strain AB04.</title>
        <authorList>
            <person name="Belduz A.O."/>
            <person name="Canakci S."/>
            <person name="Chan K.-G."/>
            <person name="Kahar U.M."/>
            <person name="Yaakob A.S."/>
            <person name="Chan C.S."/>
            <person name="Goh K.M."/>
        </authorList>
    </citation>
    <scope>NUCLEOTIDE SEQUENCE [LARGE SCALE GENOMIC DNA]</scope>
    <source>
        <strain evidence="5 6">AB04</strain>
    </source>
</reference>
<feature type="domain" description="Gfo/Idh/MocA-like oxidoreductase N-terminal" evidence="3">
    <location>
        <begin position="6"/>
        <end position="122"/>
    </location>
</feature>
<dbReference type="InterPro" id="IPR055170">
    <property type="entry name" value="GFO_IDH_MocA-like_dom"/>
</dbReference>
<sequence>MSKKVRWGILSTAHISRETMIPAIQRAENAEVVAIASGNDRVHEIAERFHIPKVYSTYEQLLNDPEIDAVYIPLPNHMHMKWTIKAAEHKKHILCEKPAALCEDDVRRMVEVCRENSVIWMEAFMYQFHPQHKRVKEIMSSGEIGIVKSMRASFSFYLVERENNIRMEKSLGGGSLLDIGCYCIHSIRSLLHAEPVILSVHSTFDHMKGVDIVTSGWLQMSNGVHALFDCSFDMFGRNEYEIIGTKGKIVVSRAYRPDIQQGNGSVIVQTTEGKTREEIIKGDQYCLQVEYFSQCIIDGVAPSYSNEAMIQQAKVLDACRISAKTGKVIELTV</sequence>
<dbReference type="EMBL" id="JXTG01000004">
    <property type="protein sequence ID" value="KIP21651.1"/>
    <property type="molecule type" value="Genomic_DNA"/>
</dbReference>
<evidence type="ECO:0000256" key="1">
    <source>
        <dbReference type="ARBA" id="ARBA00010928"/>
    </source>
</evidence>
<comment type="caution">
    <text evidence="5">The sequence shown here is derived from an EMBL/GenBank/DDBJ whole genome shotgun (WGS) entry which is preliminary data.</text>
</comment>
<dbReference type="PANTHER" id="PTHR22604">
    <property type="entry name" value="OXIDOREDUCTASES"/>
    <property type="match status" value="1"/>
</dbReference>
<dbReference type="Gene3D" id="3.40.50.720">
    <property type="entry name" value="NAD(P)-binding Rossmann-like Domain"/>
    <property type="match status" value="1"/>
</dbReference>
<name>A0A0D0H0T5_9BACL</name>
<comment type="similarity">
    <text evidence="1">Belongs to the Gfo/Idh/MocA family.</text>
</comment>
<dbReference type="RefSeq" id="WP_042534807.1">
    <property type="nucleotide sequence ID" value="NZ_JXTG01000004.1"/>
</dbReference>
<feature type="domain" description="GFO/IDH/MocA-like oxidoreductase" evidence="4">
    <location>
        <begin position="133"/>
        <end position="249"/>
    </location>
</feature>
<evidence type="ECO:0000313" key="5">
    <source>
        <dbReference type="EMBL" id="KIP21651.1"/>
    </source>
</evidence>
<organism evidence="5 6">
    <name type="scientific">Anoxybacillus ayderensis</name>
    <dbReference type="NCBI Taxonomy" id="265546"/>
    <lineage>
        <taxon>Bacteria</taxon>
        <taxon>Bacillati</taxon>
        <taxon>Bacillota</taxon>
        <taxon>Bacilli</taxon>
        <taxon>Bacillales</taxon>
        <taxon>Anoxybacillaceae</taxon>
        <taxon>Anoxybacillus</taxon>
    </lineage>
</organism>
<evidence type="ECO:0000256" key="2">
    <source>
        <dbReference type="ARBA" id="ARBA00023002"/>
    </source>
</evidence>
<dbReference type="Pfam" id="PF22725">
    <property type="entry name" value="GFO_IDH_MocA_C3"/>
    <property type="match status" value="1"/>
</dbReference>
<dbReference type="Pfam" id="PF01408">
    <property type="entry name" value="GFO_IDH_MocA"/>
    <property type="match status" value="1"/>
</dbReference>
<dbReference type="EC" id="1.1.1.292" evidence="5"/>
<dbReference type="PANTHER" id="PTHR22604:SF105">
    <property type="entry name" value="TRANS-1,2-DIHYDROBENZENE-1,2-DIOL DEHYDROGENASE"/>
    <property type="match status" value="1"/>
</dbReference>
<protein>
    <submittedName>
        <fullName evidence="5">1,5-anhydro-D-fructose reductase</fullName>
        <ecNumber evidence="5">1.1.1.292</ecNumber>
    </submittedName>
</protein>
<dbReference type="InterPro" id="IPR000683">
    <property type="entry name" value="Gfo/Idh/MocA-like_OxRdtase_N"/>
</dbReference>
<dbReference type="AlphaFoldDB" id="A0A0D0H0T5"/>
<accession>A0A0D0H0T5</accession>
<evidence type="ECO:0000259" key="4">
    <source>
        <dbReference type="Pfam" id="PF22725"/>
    </source>
</evidence>